<reference evidence="2" key="1">
    <citation type="journal article" date="2022" name="Int. J. Mol. Sci.">
        <title>Draft Genome of Tanacetum Coccineum: Genomic Comparison of Closely Related Tanacetum-Family Plants.</title>
        <authorList>
            <person name="Yamashiro T."/>
            <person name="Shiraishi A."/>
            <person name="Nakayama K."/>
            <person name="Satake H."/>
        </authorList>
    </citation>
    <scope>NUCLEOTIDE SEQUENCE</scope>
</reference>
<comment type="caution">
    <text evidence="2">The sequence shown here is derived from an EMBL/GenBank/DDBJ whole genome shotgun (WGS) entry which is preliminary data.</text>
</comment>
<dbReference type="Proteomes" id="UP001151760">
    <property type="component" value="Unassembled WGS sequence"/>
</dbReference>
<gene>
    <name evidence="2" type="ORF">Tco_0627128</name>
</gene>
<evidence type="ECO:0000313" key="3">
    <source>
        <dbReference type="Proteomes" id="UP001151760"/>
    </source>
</evidence>
<proteinExistence type="predicted"/>
<feature type="region of interest" description="Disordered" evidence="1">
    <location>
        <begin position="341"/>
        <end position="389"/>
    </location>
</feature>
<dbReference type="EMBL" id="BQNB010008748">
    <property type="protein sequence ID" value="GJS53766.1"/>
    <property type="molecule type" value="Genomic_DNA"/>
</dbReference>
<evidence type="ECO:0000256" key="1">
    <source>
        <dbReference type="SAM" id="MobiDB-lite"/>
    </source>
</evidence>
<name>A0ABQ4WLK9_9ASTR</name>
<keyword evidence="3" id="KW-1185">Reference proteome</keyword>
<feature type="compositionally biased region" description="Polar residues" evidence="1">
    <location>
        <begin position="357"/>
        <end position="375"/>
    </location>
</feature>
<organism evidence="2 3">
    <name type="scientific">Tanacetum coccineum</name>
    <dbReference type="NCBI Taxonomy" id="301880"/>
    <lineage>
        <taxon>Eukaryota</taxon>
        <taxon>Viridiplantae</taxon>
        <taxon>Streptophyta</taxon>
        <taxon>Embryophyta</taxon>
        <taxon>Tracheophyta</taxon>
        <taxon>Spermatophyta</taxon>
        <taxon>Magnoliopsida</taxon>
        <taxon>eudicotyledons</taxon>
        <taxon>Gunneridae</taxon>
        <taxon>Pentapetalae</taxon>
        <taxon>asterids</taxon>
        <taxon>campanulids</taxon>
        <taxon>Asterales</taxon>
        <taxon>Asteraceae</taxon>
        <taxon>Asteroideae</taxon>
        <taxon>Anthemideae</taxon>
        <taxon>Anthemidinae</taxon>
        <taxon>Tanacetum</taxon>
    </lineage>
</organism>
<feature type="compositionally biased region" description="Low complexity" evidence="1">
    <location>
        <begin position="344"/>
        <end position="356"/>
    </location>
</feature>
<feature type="region of interest" description="Disordered" evidence="1">
    <location>
        <begin position="298"/>
        <end position="329"/>
    </location>
</feature>
<evidence type="ECO:0008006" key="4">
    <source>
        <dbReference type="Google" id="ProtNLM"/>
    </source>
</evidence>
<reference evidence="2" key="2">
    <citation type="submission" date="2022-01" db="EMBL/GenBank/DDBJ databases">
        <authorList>
            <person name="Yamashiro T."/>
            <person name="Shiraishi A."/>
            <person name="Satake H."/>
            <person name="Nakayama K."/>
        </authorList>
    </citation>
    <scope>NUCLEOTIDE SEQUENCE</scope>
</reference>
<evidence type="ECO:0000313" key="2">
    <source>
        <dbReference type="EMBL" id="GJS53766.1"/>
    </source>
</evidence>
<accession>A0ABQ4WLK9</accession>
<sequence>MNPQEKQQVAARDDKWVPFSERFKISSINIRLETSVPQKEEAFQVVIDLIKNSTCFKAFTISVDVLEIFMQQFWYSIMKVQGTDSYEFILANKKCTINAEVFRTILDICPRVEGVDFTYVPDDDIALTFLIDLGYKGPLYKHTNMFVDHMHQQWRTLAAIINKCLSGKTASNDKLRKSRIDILWGMFKRENVDYPELIWEDIAYQIDHRKEKRSRRESMPYPRFTKIIINHFLKQHKSLTNLNYQHYHTIKDDGIVSRLKFVRIGEDYQEYGLPIPETMLTEAIKQSEFYQMFIKYSTESEPEPEPTRKKTSTNSISQTEAEEAEAARQVHATHARILTKFVPKSSKNSGGRSSKSVVIQDTSSAPKSKPVTSKTNLKEGDRYPFDLSKPLPLQGPPGHQIVAADYFFNNVLEYLKTSDPDVTYTTSITMTKAARYKIKGIKDMVPTLWSTIKHAYDKDAKKGIKHWGKRRKLYNQSQVSKFSKHNVYSTKAFIGVKSVNVKKLHGYGHLEEIVMKRYDQQLYKFKECDFVDLYLNDIEDLLLLAVQHKLFHLDGSDIVDFILALFDELYKFSDGTLKSVRDEIHHRVLDFRMDYNTEMPKRKWTVVDRKRSGLMIELIDKQLREREIIINLERLVGTRELEMDYKLMTHTV</sequence>
<protein>
    <recommendedName>
        <fullName evidence="4">BTB domain-containing protein</fullName>
    </recommendedName>
</protein>